<organism evidence="6 7">
    <name type="scientific">Zophobas morio</name>
    <dbReference type="NCBI Taxonomy" id="2755281"/>
    <lineage>
        <taxon>Eukaryota</taxon>
        <taxon>Metazoa</taxon>
        <taxon>Ecdysozoa</taxon>
        <taxon>Arthropoda</taxon>
        <taxon>Hexapoda</taxon>
        <taxon>Insecta</taxon>
        <taxon>Pterygota</taxon>
        <taxon>Neoptera</taxon>
        <taxon>Endopterygota</taxon>
        <taxon>Coleoptera</taxon>
        <taxon>Polyphaga</taxon>
        <taxon>Cucujiformia</taxon>
        <taxon>Tenebrionidae</taxon>
        <taxon>Zophobas</taxon>
    </lineage>
</organism>
<evidence type="ECO:0000256" key="1">
    <source>
        <dbReference type="ARBA" id="ARBA00004123"/>
    </source>
</evidence>
<feature type="compositionally biased region" description="Basic and acidic residues" evidence="5">
    <location>
        <begin position="1"/>
        <end position="11"/>
    </location>
</feature>
<dbReference type="Proteomes" id="UP001168821">
    <property type="component" value="Unassembled WGS sequence"/>
</dbReference>
<evidence type="ECO:0008006" key="8">
    <source>
        <dbReference type="Google" id="ProtNLM"/>
    </source>
</evidence>
<evidence type="ECO:0000256" key="4">
    <source>
        <dbReference type="SAM" id="Coils"/>
    </source>
</evidence>
<comment type="subcellular location">
    <subcellularLocation>
        <location evidence="1">Nucleus</location>
    </subcellularLocation>
</comment>
<comment type="caution">
    <text evidence="6">The sequence shown here is derived from an EMBL/GenBank/DDBJ whole genome shotgun (WGS) entry which is preliminary data.</text>
</comment>
<feature type="region of interest" description="Disordered" evidence="5">
    <location>
        <begin position="312"/>
        <end position="332"/>
    </location>
</feature>
<dbReference type="GO" id="GO:0000445">
    <property type="term" value="C:THO complex part of transcription export complex"/>
    <property type="evidence" value="ECO:0007669"/>
    <property type="project" value="TreeGrafter"/>
</dbReference>
<feature type="coiled-coil region" evidence="4">
    <location>
        <begin position="201"/>
        <end position="228"/>
    </location>
</feature>
<evidence type="ECO:0000256" key="3">
    <source>
        <dbReference type="ARBA" id="ARBA00023242"/>
    </source>
</evidence>
<dbReference type="InterPro" id="IPR019163">
    <property type="entry name" value="THO_Thoc5"/>
</dbReference>
<proteinExistence type="inferred from homology"/>
<evidence type="ECO:0000313" key="6">
    <source>
        <dbReference type="EMBL" id="KAJ3645063.1"/>
    </source>
</evidence>
<keyword evidence="7" id="KW-1185">Reference proteome</keyword>
<accession>A0AA38HWP6</accession>
<evidence type="ECO:0000256" key="5">
    <source>
        <dbReference type="SAM" id="MobiDB-lite"/>
    </source>
</evidence>
<dbReference type="Pfam" id="PF09766">
    <property type="entry name" value="FmiP_Thoc5"/>
    <property type="match status" value="1"/>
</dbReference>
<evidence type="ECO:0000313" key="7">
    <source>
        <dbReference type="Proteomes" id="UP001168821"/>
    </source>
</evidence>
<gene>
    <name evidence="6" type="ORF">Zmor_022751</name>
</gene>
<dbReference type="PANTHER" id="PTHR13375:SF3">
    <property type="entry name" value="THO COMPLEX SUBUNIT 5 HOMOLOG"/>
    <property type="match status" value="1"/>
</dbReference>
<keyword evidence="4" id="KW-0175">Coiled coil</keyword>
<name>A0AA38HWP6_9CUCU</name>
<keyword evidence="3" id="KW-0539">Nucleus</keyword>
<dbReference type="EMBL" id="JALNTZ010000007">
    <property type="protein sequence ID" value="KAJ3645063.1"/>
    <property type="molecule type" value="Genomic_DNA"/>
</dbReference>
<comment type="similarity">
    <text evidence="2">Belongs to the THOC5 family.</text>
</comment>
<dbReference type="GO" id="GO:0003729">
    <property type="term" value="F:mRNA binding"/>
    <property type="evidence" value="ECO:0007669"/>
    <property type="project" value="TreeGrafter"/>
</dbReference>
<feature type="region of interest" description="Disordered" evidence="5">
    <location>
        <begin position="1"/>
        <end position="24"/>
    </location>
</feature>
<dbReference type="AlphaFoldDB" id="A0AA38HWP6"/>
<evidence type="ECO:0000256" key="2">
    <source>
        <dbReference type="ARBA" id="ARBA00008044"/>
    </source>
</evidence>
<protein>
    <recommendedName>
        <fullName evidence="8">THO complex subunit 5</fullName>
    </recommendedName>
</protein>
<sequence>MVKESSREGSLKKKRKTAAAADSETDVDIYKKSIEFEEKEALARPNDADAQIYFNTCKEIRQLFGEISELKTKNNPDNKMKIMEKTTDVCLLLVLLKKLNRMEKVRLVFPKEQLATEKQKVDSINLQYQNLLYEANHLISEYRKCFQFKSKDEHIELVPVDEFLLEAPENLTKKFFKFDENDEMMKHELRLARLEWELQQRIHLADMCKKLEEEKKKLEADITERKNKLDKLGPLLATVMEATKPVQEHLGLHIDKTLAEHKLASLLPNSLYLFYANIDAYRQVNDKSMNVEIVGDQDEAIQWKEVELNEPVVEEDDLSDAEQEAEAQESEEIVETKKRRHRKSVHVDPLEERKRKLLQVHPLSIEVTVSVKDGPSIKIKFSYYVKLEIVTVSATVDIPSNITGNAAREVLSNENVLIELVEGDFGLESPNPCTSYQLKRVGLGSFQSLVPELGYVYGWAQKVCGIDYLNKQTNKFVTKQTADHMSQTNVELVMKTVKKRLKSRYALAKQLEDLERNVIPTLPATVDLPRTTISSLTKWSSSTYQDFCQAKFTESLLETDLIFPNDIFYLATVTRDSANLQAFVVIKNDYPVAPPIFSLSLNYKGAKNSQNDDNIRDMERAINVDWNHEFSNANWLLSAQITSLCVCLDIYLETDDPSTFQQNTMYIKSSCGRNRRKPFKFRNIGVGVYTQ</sequence>
<dbReference type="GO" id="GO:0006406">
    <property type="term" value="P:mRNA export from nucleus"/>
    <property type="evidence" value="ECO:0007669"/>
    <property type="project" value="TreeGrafter"/>
</dbReference>
<dbReference type="PANTHER" id="PTHR13375">
    <property type="entry name" value="FMS INTERACTING PROTEIN"/>
    <property type="match status" value="1"/>
</dbReference>
<reference evidence="6" key="1">
    <citation type="journal article" date="2023" name="G3 (Bethesda)">
        <title>Whole genome assemblies of Zophobas morio and Tenebrio molitor.</title>
        <authorList>
            <person name="Kaur S."/>
            <person name="Stinson S.A."/>
            <person name="diCenzo G.C."/>
        </authorList>
    </citation>
    <scope>NUCLEOTIDE SEQUENCE</scope>
    <source>
        <strain evidence="6">QUZm001</strain>
    </source>
</reference>